<dbReference type="GO" id="GO:0004595">
    <property type="term" value="F:pantetheine-phosphate adenylyltransferase activity"/>
    <property type="evidence" value="ECO:0007669"/>
    <property type="project" value="UniProtKB-UniRule"/>
</dbReference>
<feature type="binding site" evidence="9">
    <location>
        <position position="90"/>
    </location>
    <ligand>
        <name>substrate</name>
    </ligand>
</feature>
<dbReference type="EMBL" id="AP014612">
    <property type="protein sequence ID" value="BAQ24858.1"/>
    <property type="molecule type" value="Genomic_DNA"/>
</dbReference>
<comment type="function">
    <text evidence="9">Reversibly transfers an adenylyl group from ATP to 4'-phosphopantetheine, yielding dephospho-CoA (dPCoA) and pyrophosphate.</text>
</comment>
<dbReference type="SUPFAM" id="SSF54211">
    <property type="entry name" value="Ribosomal protein S5 domain 2-like"/>
    <property type="match status" value="1"/>
</dbReference>
<keyword evidence="5 9" id="KW-0067">ATP-binding</keyword>
<evidence type="ECO:0000256" key="2">
    <source>
        <dbReference type="ARBA" id="ARBA00022679"/>
    </source>
</evidence>
<dbReference type="GO" id="GO:0005737">
    <property type="term" value="C:cytoplasm"/>
    <property type="evidence" value="ECO:0007669"/>
    <property type="project" value="UniProtKB-SubCell"/>
</dbReference>
<keyword evidence="14" id="KW-1185">Reference proteome</keyword>
<feature type="binding site" evidence="9">
    <location>
        <begin position="11"/>
        <end position="12"/>
    </location>
    <ligand>
        <name>ATP</name>
        <dbReference type="ChEBI" id="CHEBI:30616"/>
    </ligand>
</feature>
<comment type="pathway">
    <text evidence="9">Cofactor biosynthesis; coenzyme A biosynthesis; CoA from (R)-pantothenate: step 4/5.</text>
</comment>
<dbReference type="NCBIfam" id="TIGR01510">
    <property type="entry name" value="coaD_prev_kdtB"/>
    <property type="match status" value="1"/>
</dbReference>
<evidence type="ECO:0000256" key="7">
    <source>
        <dbReference type="ARBA" id="ARBA00022993"/>
    </source>
</evidence>
<dbReference type="Gene3D" id="3.40.50.620">
    <property type="entry name" value="HUPs"/>
    <property type="match status" value="1"/>
</dbReference>
<dbReference type="InterPro" id="IPR001980">
    <property type="entry name" value="PPAT"/>
</dbReference>
<dbReference type="PANTHER" id="PTHR21342">
    <property type="entry name" value="PHOSPHOPANTETHEINE ADENYLYLTRANSFERASE"/>
    <property type="match status" value="1"/>
</dbReference>
<evidence type="ECO:0000256" key="8">
    <source>
        <dbReference type="ARBA" id="ARBA00029346"/>
    </source>
</evidence>
<keyword evidence="2 9" id="KW-0808">Transferase</keyword>
<keyword evidence="10" id="KW-0472">Membrane</keyword>
<dbReference type="InterPro" id="IPR001478">
    <property type="entry name" value="PDZ"/>
</dbReference>
<dbReference type="InterPro" id="IPR014729">
    <property type="entry name" value="Rossmann-like_a/b/a_fold"/>
</dbReference>
<dbReference type="PANTHER" id="PTHR21342:SF1">
    <property type="entry name" value="PHOSPHOPANTETHEINE ADENYLYLTRANSFERASE"/>
    <property type="match status" value="1"/>
</dbReference>
<comment type="subunit">
    <text evidence="9">Homohexamer.</text>
</comment>
<keyword evidence="1 9" id="KW-0963">Cytoplasm</keyword>
<dbReference type="GO" id="GO:0005524">
    <property type="term" value="F:ATP binding"/>
    <property type="evidence" value="ECO:0007669"/>
    <property type="project" value="UniProtKB-KW"/>
</dbReference>
<keyword evidence="3 9" id="KW-0548">Nucleotidyltransferase</keyword>
<dbReference type="NCBIfam" id="TIGR00125">
    <property type="entry name" value="cyt_tran_rel"/>
    <property type="match status" value="1"/>
</dbReference>
<keyword evidence="4 9" id="KW-0547">Nucleotide-binding</keyword>
<feature type="binding site" evidence="9">
    <location>
        <position position="76"/>
    </location>
    <ligand>
        <name>substrate</name>
    </ligand>
</feature>
<feature type="domain" description="Cytidyltransferase-like" evidence="11">
    <location>
        <begin position="7"/>
        <end position="136"/>
    </location>
</feature>
<feature type="binding site" evidence="9">
    <location>
        <begin position="126"/>
        <end position="132"/>
    </location>
    <ligand>
        <name>ATP</name>
        <dbReference type="ChEBI" id="CHEBI:30616"/>
    </ligand>
</feature>
<feature type="binding site" evidence="9">
    <location>
        <begin position="91"/>
        <end position="93"/>
    </location>
    <ligand>
        <name>ATP</name>
        <dbReference type="ChEBI" id="CHEBI:30616"/>
    </ligand>
</feature>
<evidence type="ECO:0000256" key="5">
    <source>
        <dbReference type="ARBA" id="ARBA00022840"/>
    </source>
</evidence>
<dbReference type="SUPFAM" id="SSF52374">
    <property type="entry name" value="Nucleotidylyl transferase"/>
    <property type="match status" value="1"/>
</dbReference>
<evidence type="ECO:0000313" key="14">
    <source>
        <dbReference type="Proteomes" id="UP000217758"/>
    </source>
</evidence>
<feature type="transmembrane region" description="Helical" evidence="10">
    <location>
        <begin position="168"/>
        <end position="191"/>
    </location>
</feature>
<comment type="catalytic activity">
    <reaction evidence="8 9">
        <text>(R)-4'-phosphopantetheine + ATP + H(+) = 3'-dephospho-CoA + diphosphate</text>
        <dbReference type="Rhea" id="RHEA:19801"/>
        <dbReference type="ChEBI" id="CHEBI:15378"/>
        <dbReference type="ChEBI" id="CHEBI:30616"/>
        <dbReference type="ChEBI" id="CHEBI:33019"/>
        <dbReference type="ChEBI" id="CHEBI:57328"/>
        <dbReference type="ChEBI" id="CHEBI:61723"/>
        <dbReference type="EC" id="2.7.7.3"/>
    </reaction>
</comment>
<evidence type="ECO:0000256" key="1">
    <source>
        <dbReference type="ARBA" id="ARBA00022490"/>
    </source>
</evidence>
<evidence type="ECO:0000256" key="4">
    <source>
        <dbReference type="ARBA" id="ARBA00022741"/>
    </source>
</evidence>
<keyword evidence="6 9" id="KW-0460">Magnesium</keyword>
<sequence length="482" mass="53376">MSDRIGLFAGSFDPVTNGHVDIIRRASGLFDKLYVGLFYNKDKTGLFEPARRQIMLKEALGDLKNVEVVAARDSLAVDIARQHQVTHLVRGLRNAQDLEYEANLAFFNSQLAQEIETVFLLTALDYRYFSSSRIRELIHFGADISPYVPQGVVKEVEKKCENKQKFKWWLISGISLILLLMVLFFPLPYYLEMPGGAYDIRSVVTVNHKKDKEKGSYNFVAVSLSKATPIKVLYAWLTPFTEITSAKETTGGVSDADYMRINQFYMETSQNGAIYEALTLAHKKANFNYMGVYVLQVSKNSTFKGVLNIADTVTGVNDKTFHSSKELIKYVSGLKLSSKVSVQYTSENKKKTAKGKVIKLSNGKNGIGIGLVDHTKVTSDDKIEFSTNGIGGPSAGLMFTLDIYDQLVKEDLCKGRIIAGTGTIGEDGTVGDIGGADMKVAAADRINADIFFVPNNPVSKATLKKIPKLSLIIKKLNRLLKN</sequence>
<dbReference type="GO" id="GO:0015937">
    <property type="term" value="P:coenzyme A biosynthetic process"/>
    <property type="evidence" value="ECO:0007669"/>
    <property type="project" value="UniProtKB-UniRule"/>
</dbReference>
<dbReference type="InterPro" id="IPR036034">
    <property type="entry name" value="PDZ_sf"/>
</dbReference>
<feature type="site" description="Transition state stabilizer" evidence="9">
    <location>
        <position position="19"/>
    </location>
</feature>
<evidence type="ECO:0000256" key="9">
    <source>
        <dbReference type="HAMAP-Rule" id="MF_00151"/>
    </source>
</evidence>
<evidence type="ECO:0000313" key="13">
    <source>
        <dbReference type="EMBL" id="BAQ24858.1"/>
    </source>
</evidence>
<dbReference type="CDD" id="cd02163">
    <property type="entry name" value="PPAT"/>
    <property type="match status" value="1"/>
</dbReference>
<dbReference type="AlphaFoldDB" id="A0A1L7LL56"/>
<evidence type="ECO:0000259" key="12">
    <source>
        <dbReference type="Pfam" id="PF13180"/>
    </source>
</evidence>
<organism evidence="13 14">
    <name type="scientific">Streptococcus troglodytae</name>
    <dbReference type="NCBI Taxonomy" id="1111760"/>
    <lineage>
        <taxon>Bacteria</taxon>
        <taxon>Bacillati</taxon>
        <taxon>Bacillota</taxon>
        <taxon>Bacilli</taxon>
        <taxon>Lactobacillales</taxon>
        <taxon>Streptococcaceae</taxon>
        <taxon>Streptococcus</taxon>
    </lineage>
</organism>
<evidence type="ECO:0000256" key="3">
    <source>
        <dbReference type="ARBA" id="ARBA00022695"/>
    </source>
</evidence>
<proteinExistence type="inferred from homology"/>
<feature type="binding site" evidence="9">
    <location>
        <position position="11"/>
    </location>
    <ligand>
        <name>substrate</name>
    </ligand>
</feature>
<keyword evidence="7 9" id="KW-0173">Coenzyme A biosynthesis</keyword>
<feature type="binding site" evidence="9">
    <location>
        <position position="43"/>
    </location>
    <ligand>
        <name>substrate</name>
    </ligand>
</feature>
<dbReference type="NCBIfam" id="NF041438">
    <property type="entry name" value="SepM_fam_S16"/>
    <property type="match status" value="1"/>
</dbReference>
<evidence type="ECO:0000256" key="10">
    <source>
        <dbReference type="SAM" id="Phobius"/>
    </source>
</evidence>
<dbReference type="PRINTS" id="PR01020">
    <property type="entry name" value="LPSBIOSNTHSS"/>
</dbReference>
<accession>A0A1L7LL56</accession>
<reference evidence="13 14" key="1">
    <citation type="journal article" date="2016" name="Microbiol. Immunol.">
        <title>Complete genome sequence of Streptococcus troglodytae TKU31 isolated from the oral cavity of a chimpanzee (Pan troglodytes).</title>
        <authorList>
            <person name="Okamoto M."/>
            <person name="Naito M."/>
            <person name="Miyanohara M."/>
            <person name="Imai S."/>
            <person name="Nomura Y."/>
            <person name="Saito W."/>
            <person name="Momoi Y."/>
            <person name="Takada K."/>
            <person name="Miyabe-Nishiwaki T."/>
            <person name="Tomonaga M."/>
            <person name="Hanada N."/>
        </authorList>
    </citation>
    <scope>NUCLEOTIDE SEQUENCE [LARGE SCALE GENOMIC DNA]</scope>
    <source>
        <strain evidence="14">TKU 31</strain>
    </source>
</reference>
<dbReference type="Gene3D" id="2.30.42.10">
    <property type="match status" value="1"/>
</dbReference>
<comment type="similarity">
    <text evidence="9">Belongs to the bacterial CoaD family.</text>
</comment>
<comment type="subcellular location">
    <subcellularLocation>
        <location evidence="9">Cytoplasm</location>
    </subcellularLocation>
</comment>
<comment type="cofactor">
    <cofactor evidence="9">
        <name>Mg(2+)</name>
        <dbReference type="ChEBI" id="CHEBI:18420"/>
    </cofactor>
</comment>
<feature type="binding site" evidence="9">
    <location>
        <position position="101"/>
    </location>
    <ligand>
        <name>ATP</name>
        <dbReference type="ChEBI" id="CHEBI:30616"/>
    </ligand>
</feature>
<dbReference type="EC" id="2.7.7.3" evidence="9"/>
<feature type="binding site" evidence="9">
    <location>
        <position position="19"/>
    </location>
    <ligand>
        <name>ATP</name>
        <dbReference type="ChEBI" id="CHEBI:30616"/>
    </ligand>
</feature>
<dbReference type="HAMAP" id="MF_00151">
    <property type="entry name" value="PPAT_bact"/>
    <property type="match status" value="1"/>
</dbReference>
<gene>
    <name evidence="13" type="primary">lon</name>
    <name evidence="9" type="synonym">coaD</name>
    <name evidence="13" type="ORF">SRT_15970</name>
</gene>
<evidence type="ECO:0000256" key="6">
    <source>
        <dbReference type="ARBA" id="ARBA00022842"/>
    </source>
</evidence>
<dbReference type="Pfam" id="PF01467">
    <property type="entry name" value="CTP_transf_like"/>
    <property type="match status" value="1"/>
</dbReference>
<feature type="domain" description="PDZ" evidence="12">
    <location>
        <begin position="286"/>
        <end position="354"/>
    </location>
</feature>
<dbReference type="KEGG" id="strg:SRT_15970"/>
<dbReference type="InterPro" id="IPR004821">
    <property type="entry name" value="Cyt_trans-like"/>
</dbReference>
<dbReference type="InterPro" id="IPR020568">
    <property type="entry name" value="Ribosomal_Su5_D2-typ_SF"/>
</dbReference>
<evidence type="ECO:0000259" key="11">
    <source>
        <dbReference type="Pfam" id="PF01467"/>
    </source>
</evidence>
<dbReference type="Pfam" id="PF13180">
    <property type="entry name" value="PDZ_2"/>
    <property type="match status" value="1"/>
</dbReference>
<dbReference type="Proteomes" id="UP000217758">
    <property type="component" value="Chromosome"/>
</dbReference>
<protein>
    <recommendedName>
        <fullName evidence="9">Phosphopantetheine adenylyltransferase</fullName>
        <ecNumber evidence="9">2.7.7.3</ecNumber>
    </recommendedName>
    <alternativeName>
        <fullName evidence="9">Dephospho-CoA pyrophosphorylase</fullName>
    </alternativeName>
    <alternativeName>
        <fullName evidence="9">Pantetheine-phosphate adenylyltransferase</fullName>
        <shortName evidence="9">PPAT</shortName>
    </alternativeName>
</protein>
<keyword evidence="10" id="KW-0812">Transmembrane</keyword>
<dbReference type="UniPathway" id="UPA00241">
    <property type="reaction ID" value="UER00355"/>
</dbReference>
<keyword evidence="10" id="KW-1133">Transmembrane helix</keyword>
<name>A0A1L7LL56_9STRE</name>